<accession>A0A5K0UAM6</accession>
<keyword evidence="2" id="KW-1185">Reference proteome</keyword>
<evidence type="ECO:0000313" key="1">
    <source>
        <dbReference type="EMBL" id="VBB18740.1"/>
    </source>
</evidence>
<reference evidence="1 2" key="1">
    <citation type="submission" date="2018-10" db="EMBL/GenBank/DDBJ databases">
        <authorList>
            <consortium name="IHU Genomes"/>
        </authorList>
    </citation>
    <scope>NUCLEOTIDE SEQUENCE [LARGE SCALE GENOMIC DNA]</scope>
    <source>
        <strain evidence="1 2">A1</strain>
    </source>
</reference>
<sequence>MGNCCTTVDKTIEPAGVKTIRPEYPNYARVYQDPTILEITKLSLDQGSGVFTSAIVALPDTTINREKNSVFYTSVTDNPCGTDGVTLTNCNLYLDPDPAGFPQDVFLLFTLKPDTVIKSNGKIITVSGANHLVFNVFAPSTNIIIPITQPFKTQGSIKVVINSEIYEVTFTD</sequence>
<organism evidence="1 2">
    <name type="scientific">Yasminevirus sp. GU-2018</name>
    <dbReference type="NCBI Taxonomy" id="2420051"/>
    <lineage>
        <taxon>Viruses</taxon>
        <taxon>Varidnaviria</taxon>
        <taxon>Bamfordvirae</taxon>
        <taxon>Nucleocytoviricota</taxon>
        <taxon>Megaviricetes</taxon>
        <taxon>Imitervirales</taxon>
        <taxon>Mimiviridae</taxon>
        <taxon>Klosneuvirinae</taxon>
        <taxon>Yasminevirus</taxon>
        <taxon>Yasminevirus saudimassiliense</taxon>
    </lineage>
</organism>
<evidence type="ECO:0000313" key="2">
    <source>
        <dbReference type="Proteomes" id="UP000594342"/>
    </source>
</evidence>
<name>A0A5K0UAM6_9VIRU</name>
<proteinExistence type="predicted"/>
<dbReference type="Proteomes" id="UP000594342">
    <property type="component" value="Unassembled WGS sequence"/>
</dbReference>
<gene>
    <name evidence="1" type="ORF">YASMINEVIRUS_1272</name>
</gene>
<comment type="caution">
    <text evidence="1">The sequence shown here is derived from an EMBL/GenBank/DDBJ whole genome shotgun (WGS) entry which is preliminary data.</text>
</comment>
<dbReference type="EMBL" id="UPSH01000001">
    <property type="protein sequence ID" value="VBB18740.1"/>
    <property type="molecule type" value="Genomic_DNA"/>
</dbReference>
<protein>
    <submittedName>
        <fullName evidence="1">Uncharacterized protein</fullName>
    </submittedName>
</protein>